<evidence type="ECO:0000313" key="8">
    <source>
        <dbReference type="Proteomes" id="UP000572754"/>
    </source>
</evidence>
<dbReference type="InterPro" id="IPR036770">
    <property type="entry name" value="Ankyrin_rpt-contain_sf"/>
</dbReference>
<keyword evidence="8" id="KW-1185">Reference proteome</keyword>
<dbReference type="InterPro" id="IPR002110">
    <property type="entry name" value="Ankyrin_rpt"/>
</dbReference>
<evidence type="ECO:0000256" key="4">
    <source>
        <dbReference type="ARBA" id="ARBA00022833"/>
    </source>
</evidence>
<reference evidence="7 8" key="2">
    <citation type="submission" date="2020-05" db="EMBL/GenBank/DDBJ databases">
        <title>Identification and distribution of gene clusters putatively required for synthesis of sphingolipid metabolism inhibitors in phylogenetically diverse species of the filamentous fungus Fusarium.</title>
        <authorList>
            <person name="Kim H.-S."/>
            <person name="Busman M."/>
            <person name="Brown D.W."/>
            <person name="Divon H."/>
            <person name="Uhlig S."/>
            <person name="Proctor R.H."/>
        </authorList>
    </citation>
    <scope>NUCLEOTIDE SEQUENCE [LARGE SCALE GENOMIC DNA]</scope>
    <source>
        <strain evidence="7 8">NRRL 25331</strain>
    </source>
</reference>
<dbReference type="PRINTS" id="PR01415">
    <property type="entry name" value="ANKYRIN"/>
</dbReference>
<sequence>MADSDKERAFALLRWTAFALRPLIVYEITEAVLIAEDLEDFPFEEMPDCVDQDYLKKYLLLKTFPGTTTLLSNDKLRVTNESLHNITLAKCCLHYISFRGVWEILKTNSNKGSGKHFMFYAVQQGFPHCRYVENIDPELQQAVSSLLDSRNENWHFVKEFTETKILGDDPDFQDFSISPLVFAVIYKLTDAVAQLIREGGSDMNDRSFGNSTPLFWACHTKNKEIVELLVDNGADINAKCNRGRTPLHISAEDGRNGITELLISRGADISVVDDENQTLLNMASNSGNTEVARQLIDSGADISHETIDGYTPLSMASIEGHVDFAKLLIERGADVNQVVANGHPPLLEAVWYNHLELAELLMDEGAELTGIEVNGQMFSLLAVAAGNGHLSMAKFLISRGLEPTEAQSLLLAASYGSYYGFTSDFDAKEAAKSPRFPRPAYYQVLELLLKSGADVNTSDGRGLTPIHMASSDGFIDIVEILIQEGADLNVKTIARQTPLHSCSAKGHLGVTQLLIQHGANVDSKDNHGRNALYHACKSGDLEVVNLIIASSQIQTLDEADHWGSTPLSIAARFGHVGILRRLIYTGAVEVESSDRFGRTTAWWAASRNHDAAVRLLARTNVHGDLGTDVEESEAVQRQLLEIEAYCDICWLDVLPGQTRVHCGICNGGDFDMCSACVSLGGHCLDATHELVPIEAKVED</sequence>
<dbReference type="Proteomes" id="UP000572754">
    <property type="component" value="Unassembled WGS sequence"/>
</dbReference>
<keyword evidence="1" id="KW-0479">Metal-binding</keyword>
<keyword evidence="2" id="KW-0677">Repeat</keyword>
<proteinExistence type="predicted"/>
<comment type="caution">
    <text evidence="7">The sequence shown here is derived from an EMBL/GenBank/DDBJ whole genome shotgun (WGS) entry which is preliminary data.</text>
</comment>
<feature type="repeat" description="ANK" evidence="6">
    <location>
        <begin position="209"/>
        <end position="241"/>
    </location>
</feature>
<feature type="repeat" description="ANK" evidence="6">
    <location>
        <begin position="242"/>
        <end position="274"/>
    </location>
</feature>
<accession>A0A8H5TVM2</accession>
<organism evidence="7 8">
    <name type="scientific">Fusarium circinatum</name>
    <name type="common">Pitch canker fungus</name>
    <name type="synonym">Gibberella circinata</name>
    <dbReference type="NCBI Taxonomy" id="48490"/>
    <lineage>
        <taxon>Eukaryota</taxon>
        <taxon>Fungi</taxon>
        <taxon>Dikarya</taxon>
        <taxon>Ascomycota</taxon>
        <taxon>Pezizomycotina</taxon>
        <taxon>Sordariomycetes</taxon>
        <taxon>Hypocreomycetidae</taxon>
        <taxon>Hypocreales</taxon>
        <taxon>Nectriaceae</taxon>
        <taxon>Fusarium</taxon>
        <taxon>Fusarium fujikuroi species complex</taxon>
    </lineage>
</organism>
<dbReference type="SUPFAM" id="SSF57850">
    <property type="entry name" value="RING/U-box"/>
    <property type="match status" value="1"/>
</dbReference>
<feature type="repeat" description="ANK" evidence="6">
    <location>
        <begin position="308"/>
        <end position="340"/>
    </location>
</feature>
<dbReference type="EMBL" id="JAAQPE010000243">
    <property type="protein sequence ID" value="KAF5675217.1"/>
    <property type="molecule type" value="Genomic_DNA"/>
</dbReference>
<dbReference type="PROSITE" id="PS50297">
    <property type="entry name" value="ANK_REP_REGION"/>
    <property type="match status" value="8"/>
</dbReference>
<evidence type="ECO:0000256" key="5">
    <source>
        <dbReference type="ARBA" id="ARBA00023043"/>
    </source>
</evidence>
<dbReference type="GO" id="GO:0008270">
    <property type="term" value="F:zinc ion binding"/>
    <property type="evidence" value="ECO:0007669"/>
    <property type="project" value="UniProtKB-KW"/>
</dbReference>
<reference evidence="8" key="1">
    <citation type="journal article" date="2020" name="BMC Genomics">
        <title>Correction to: Identification and distribution of gene clusters required for synthesis of sphingolipid metabolism inhibitors in diverse species of the filamentous fungus Fusarium.</title>
        <authorList>
            <person name="Kim H.S."/>
            <person name="Lohmar J.M."/>
            <person name="Busman M."/>
            <person name="Brown D.W."/>
            <person name="Naumann T.A."/>
            <person name="Divon H.H."/>
            <person name="Lysoe E."/>
            <person name="Uhlig S."/>
            <person name="Proctor R.H."/>
        </authorList>
    </citation>
    <scope>NUCLEOTIDE SEQUENCE [LARGE SCALE GENOMIC DNA]</scope>
    <source>
        <strain evidence="8">NRRL 25331</strain>
    </source>
</reference>
<dbReference type="SUPFAM" id="SSF48403">
    <property type="entry name" value="Ankyrin repeat"/>
    <property type="match status" value="2"/>
</dbReference>
<dbReference type="PROSITE" id="PS50088">
    <property type="entry name" value="ANK_REPEAT"/>
    <property type="match status" value="8"/>
</dbReference>
<feature type="repeat" description="ANK" evidence="6">
    <location>
        <begin position="461"/>
        <end position="493"/>
    </location>
</feature>
<dbReference type="InterPro" id="IPR050889">
    <property type="entry name" value="Dendritic_Spine_Reg/Scaffold"/>
</dbReference>
<keyword evidence="4" id="KW-0862">Zinc</keyword>
<dbReference type="SMART" id="SM00248">
    <property type="entry name" value="ANK"/>
    <property type="match status" value="14"/>
</dbReference>
<evidence type="ECO:0000256" key="1">
    <source>
        <dbReference type="ARBA" id="ARBA00022723"/>
    </source>
</evidence>
<dbReference type="Gene3D" id="1.25.40.20">
    <property type="entry name" value="Ankyrin repeat-containing domain"/>
    <property type="match status" value="2"/>
</dbReference>
<feature type="repeat" description="ANK" evidence="6">
    <location>
        <begin position="275"/>
        <end position="307"/>
    </location>
</feature>
<evidence type="ECO:0000256" key="3">
    <source>
        <dbReference type="ARBA" id="ARBA00022771"/>
    </source>
</evidence>
<gene>
    <name evidence="7" type="ORF">FCIRC_7519</name>
</gene>
<evidence type="ECO:0000313" key="7">
    <source>
        <dbReference type="EMBL" id="KAF5675217.1"/>
    </source>
</evidence>
<dbReference type="Pfam" id="PF12796">
    <property type="entry name" value="Ank_2"/>
    <property type="match status" value="4"/>
</dbReference>
<feature type="repeat" description="ANK" evidence="6">
    <location>
        <begin position="494"/>
        <end position="526"/>
    </location>
</feature>
<feature type="repeat" description="ANK" evidence="6">
    <location>
        <begin position="341"/>
        <end position="373"/>
    </location>
</feature>
<keyword evidence="3" id="KW-0863">Zinc-finger</keyword>
<dbReference type="InterPro" id="IPR043145">
    <property type="entry name" value="Znf_ZZ_sf"/>
</dbReference>
<dbReference type="AlphaFoldDB" id="A0A8H5TVM2"/>
<feature type="repeat" description="ANK" evidence="6">
    <location>
        <begin position="562"/>
        <end position="587"/>
    </location>
</feature>
<dbReference type="Gene3D" id="3.30.60.90">
    <property type="match status" value="1"/>
</dbReference>
<name>A0A8H5TVM2_FUSCI</name>
<dbReference type="PANTHER" id="PTHR24166:SF48">
    <property type="entry name" value="PROTEIN VAPYRIN"/>
    <property type="match status" value="1"/>
</dbReference>
<dbReference type="PANTHER" id="PTHR24166">
    <property type="entry name" value="ROLLING PEBBLES, ISOFORM B"/>
    <property type="match status" value="1"/>
</dbReference>
<keyword evidence="5 6" id="KW-0040">ANK repeat</keyword>
<evidence type="ECO:0000256" key="6">
    <source>
        <dbReference type="PROSITE-ProRule" id="PRU00023"/>
    </source>
</evidence>
<protein>
    <submittedName>
        <fullName evidence="7">Ankyrin repeat domain-containing protein</fullName>
    </submittedName>
</protein>
<evidence type="ECO:0000256" key="2">
    <source>
        <dbReference type="ARBA" id="ARBA00022737"/>
    </source>
</evidence>